<dbReference type="SMART" id="SM00456">
    <property type="entry name" value="WW"/>
    <property type="match status" value="1"/>
</dbReference>
<dbReference type="InterPro" id="IPR044862">
    <property type="entry name" value="Pro_4_hyd_alph_FE2OG_OXY"/>
</dbReference>
<dbReference type="Proteomes" id="UP001178507">
    <property type="component" value="Unassembled WGS sequence"/>
</dbReference>
<name>A0AA36JC27_9DINO</name>
<evidence type="ECO:0000256" key="2">
    <source>
        <dbReference type="ARBA" id="ARBA00022679"/>
    </source>
</evidence>
<evidence type="ECO:0000259" key="9">
    <source>
        <dbReference type="PROSITE" id="PS51471"/>
    </source>
</evidence>
<feature type="domain" description="Fe2OG dioxygenase" evidence="9">
    <location>
        <begin position="756"/>
        <end position="852"/>
    </location>
</feature>
<evidence type="ECO:0000256" key="5">
    <source>
        <dbReference type="ARBA" id="ARBA00023002"/>
    </source>
</evidence>
<keyword evidence="2" id="KW-0808">Transferase</keyword>
<dbReference type="SUPFAM" id="SSF53756">
    <property type="entry name" value="UDP-Glycosyltransferase/glycogen phosphorylase"/>
    <property type="match status" value="1"/>
</dbReference>
<dbReference type="PANTHER" id="PTHR48050:SF13">
    <property type="entry name" value="STEROL 3-BETA-GLUCOSYLTRANSFERASE UGT80A2"/>
    <property type="match status" value="1"/>
</dbReference>
<dbReference type="SMART" id="SM00702">
    <property type="entry name" value="P4Hc"/>
    <property type="match status" value="1"/>
</dbReference>
<dbReference type="InterPro" id="IPR036047">
    <property type="entry name" value="F-box-like_dom_sf"/>
</dbReference>
<dbReference type="InterPro" id="IPR050426">
    <property type="entry name" value="Glycosyltransferase_28"/>
</dbReference>
<dbReference type="GO" id="GO:0031418">
    <property type="term" value="F:L-ascorbic acid binding"/>
    <property type="evidence" value="ECO:0007669"/>
    <property type="project" value="InterPro"/>
</dbReference>
<evidence type="ECO:0000259" key="8">
    <source>
        <dbReference type="PROSITE" id="PS50020"/>
    </source>
</evidence>
<dbReference type="Pfam" id="PF00397">
    <property type="entry name" value="WW"/>
    <property type="match status" value="1"/>
</dbReference>
<evidence type="ECO:0000256" key="4">
    <source>
        <dbReference type="ARBA" id="ARBA00022964"/>
    </source>
</evidence>
<dbReference type="PROSITE" id="PS51471">
    <property type="entry name" value="FE2OG_OXY"/>
    <property type="match status" value="1"/>
</dbReference>
<proteinExistence type="predicted"/>
<dbReference type="Gene3D" id="1.20.1280.50">
    <property type="match status" value="1"/>
</dbReference>
<dbReference type="Gene3D" id="2.20.70.10">
    <property type="match status" value="1"/>
</dbReference>
<dbReference type="PROSITE" id="PS50020">
    <property type="entry name" value="WW_DOMAIN_2"/>
    <property type="match status" value="1"/>
</dbReference>
<dbReference type="Gene3D" id="2.60.120.620">
    <property type="entry name" value="q2cbj1_9rhob like domain"/>
    <property type="match status" value="1"/>
</dbReference>
<dbReference type="EMBL" id="CAUJNA010003447">
    <property type="protein sequence ID" value="CAJ1402301.1"/>
    <property type="molecule type" value="Genomic_DNA"/>
</dbReference>
<dbReference type="InterPro" id="IPR005123">
    <property type="entry name" value="Oxoglu/Fe-dep_dioxygenase_dom"/>
</dbReference>
<dbReference type="GO" id="GO:0005975">
    <property type="term" value="P:carbohydrate metabolic process"/>
    <property type="evidence" value="ECO:0007669"/>
    <property type="project" value="InterPro"/>
</dbReference>
<dbReference type="InterPro" id="IPR036020">
    <property type="entry name" value="WW_dom_sf"/>
</dbReference>
<dbReference type="SUPFAM" id="SSF81383">
    <property type="entry name" value="F-box domain"/>
    <property type="match status" value="1"/>
</dbReference>
<keyword evidence="4" id="KW-0223">Dioxygenase</keyword>
<dbReference type="Pfam" id="PF13640">
    <property type="entry name" value="2OG-FeII_Oxy_3"/>
    <property type="match status" value="1"/>
</dbReference>
<dbReference type="CDD" id="cd00201">
    <property type="entry name" value="WW"/>
    <property type="match status" value="1"/>
</dbReference>
<evidence type="ECO:0000256" key="6">
    <source>
        <dbReference type="ARBA" id="ARBA00023004"/>
    </source>
</evidence>
<dbReference type="Pfam" id="PF06722">
    <property type="entry name" value="EryCIII-like_C"/>
    <property type="match status" value="1"/>
</dbReference>
<accession>A0AA36JC27</accession>
<gene>
    <name evidence="10" type="ORF">EVOR1521_LOCUS25223</name>
</gene>
<dbReference type="GO" id="GO:0051213">
    <property type="term" value="F:dioxygenase activity"/>
    <property type="evidence" value="ECO:0007669"/>
    <property type="project" value="UniProtKB-KW"/>
</dbReference>
<sequence length="1500" mass="165187">MAPLGGSPMGALGFDFEALELLGGSPMGALGFDFDALEQVEATKAPAALFLPLASAKSCIFEHLSLGSPVADGPLRGKSAPELWQTLEPPTPTPFRARHCLDTPSTETSGDFGLSPKEHPEDGSKQTAQKMRRVNIRPPGSRLAMLVSGSRGDVQPLLALAKQLQGRHQVRLLTNTNHADLCQRHGIQMVPVFADSQACMERIGGVAGQGLTASLRCVFQGQKAAKQWLSEHPEECTAVEDALDEFRPDAVLTSNEALPLGIRYETATGVPCVYACYFREMLNFNRSIFEMTPPRPIFLASSPLLEEVPSCPQLTHVGPWLLEDMPTKEDLEGPLAQLQQFLAASNAPPVAVCWGSMIPEGMEPLQMLRLILNSVAPRRAVVVGGYAKLHELGLRIQRGEDLVSREEAEYARCDCCFVEDVSHEWLLPQCMCLVHHGGAGTLQRALAAGIPSVVTPIFADQFDNANAVTRLGAGVGFTKPLQQVTADSLARAIAAAETYRGNCANLAAELSQDGATQAAGVLDTFLREVSSGFAEVSERPRAPGPRLGPTAIDPMSLVLPAPRERLLAEDRGDQIRGLPAGWVPCRTEEGEVYYHQPSLGKSQWRHPAAAVEAAVKKQCSAWGAAMTGKEEEIPAVHSVYDARSRHVDLPTPNTLFTDCVQVVREDLTGRAFALHGLLSTEEAACYTEAARARGFDQSDVAREFPSYMRNNSRLIHFSDALAGALYRRLAPQLKHRDIYLLQPMGFGAEGRWKPTQVNPCFRISQYKEGEHFAPHCDGMYANDADECSIYSLVLYLNDNFEGGELAFEDGTSFVPRAGSAVLFPHDLKHSAEAVTHGAKYVARSELMFRCIDRRPAPSKPQYAEDPLFQKMAALYEHIGDLAAFGDAEATTSAYQEALGIQIAHQGTEVKTSRSRLGLEDKTWETVMSYLEPFEVCGLFAVSVRWRAISCGGALWRDFFRRRWTTSELMQGDAYDLDPELTDWLGLYRQQHLLTTQAPVAVLFLGSCLQSCHFDPVPAVAEHDNTGVGWDRSFKQRAGWDLLGAGKRPGFGLERRSWFQKEVDFEVLPEIFACAFRKLPWLASEQHLVVPMVPGVTSVAYDRLAKILHRRFQVPRLSLVSAPLCALAAHELRSGAVVFGSDLGTSAIFCYQERVVVAELGPFDFFKATTHQIADLLAQAKTQLQGFPDVLQHVVLSSQPFLQVAERSRLIVRKNFQGWAKPEELQRALKVAGLGATVHGPELRDVVRGAEVLAPELPEHVVPSLPQSWEWRVFAQGQWQPLPSYVAAVFEGAWRNRQTLATVQVMANSHAYLLADLEEWTVQCCKCCKPMRLRGMAGKTSKEDFKPQGSVSRLTRFLRGRPSADPDLRRPEDFDVTTSEVQQVSGGGALHVRSLSGKLVFSQRRPLELSAVLSRCAQQLKVDVERLRLLDGAEEVDEKRFRSLEEQEEQAIDLQLVVGPALPKKDKFQEQIPEELPGEKLGNSHPLLKAVRTALQLRGLA</sequence>
<dbReference type="GO" id="GO:0016906">
    <property type="term" value="F:sterol 3-beta-glucosyltransferase activity"/>
    <property type="evidence" value="ECO:0007669"/>
    <property type="project" value="UniProtKB-ARBA"/>
</dbReference>
<dbReference type="CDD" id="cd03784">
    <property type="entry name" value="GT1_Gtf-like"/>
    <property type="match status" value="1"/>
</dbReference>
<dbReference type="GO" id="GO:0016705">
    <property type="term" value="F:oxidoreductase activity, acting on paired donors, with incorporation or reduction of molecular oxygen"/>
    <property type="evidence" value="ECO:0007669"/>
    <property type="project" value="InterPro"/>
</dbReference>
<dbReference type="PANTHER" id="PTHR48050">
    <property type="entry name" value="STEROL 3-BETA-GLUCOSYLTRANSFERASE"/>
    <property type="match status" value="1"/>
</dbReference>
<dbReference type="InterPro" id="IPR001202">
    <property type="entry name" value="WW_dom"/>
</dbReference>
<protein>
    <submittedName>
        <fullName evidence="10">Uncharacterized protein</fullName>
    </submittedName>
</protein>
<reference evidence="10" key="1">
    <citation type="submission" date="2023-08" db="EMBL/GenBank/DDBJ databases">
        <authorList>
            <person name="Chen Y."/>
            <person name="Shah S."/>
            <person name="Dougan E. K."/>
            <person name="Thang M."/>
            <person name="Chan C."/>
        </authorList>
    </citation>
    <scope>NUCLEOTIDE SEQUENCE</scope>
</reference>
<evidence type="ECO:0000256" key="7">
    <source>
        <dbReference type="SAM" id="MobiDB-lite"/>
    </source>
</evidence>
<dbReference type="InterPro" id="IPR004276">
    <property type="entry name" value="GlycoTrans_28_N"/>
</dbReference>
<dbReference type="Pfam" id="PF03033">
    <property type="entry name" value="Glyco_transf_28"/>
    <property type="match status" value="1"/>
</dbReference>
<keyword evidence="3" id="KW-0479">Metal-binding</keyword>
<keyword evidence="11" id="KW-1185">Reference proteome</keyword>
<dbReference type="InterPro" id="IPR002213">
    <property type="entry name" value="UDP_glucos_trans"/>
</dbReference>
<dbReference type="SUPFAM" id="SSF51045">
    <property type="entry name" value="WW domain"/>
    <property type="match status" value="1"/>
</dbReference>
<dbReference type="InterPro" id="IPR010610">
    <property type="entry name" value="EryCIII-like_C"/>
</dbReference>
<dbReference type="GO" id="GO:0005506">
    <property type="term" value="F:iron ion binding"/>
    <property type="evidence" value="ECO:0007669"/>
    <property type="project" value="InterPro"/>
</dbReference>
<dbReference type="Gene3D" id="3.40.50.2000">
    <property type="entry name" value="Glycogen Phosphorylase B"/>
    <property type="match status" value="2"/>
</dbReference>
<organism evidence="10 11">
    <name type="scientific">Effrenium voratum</name>
    <dbReference type="NCBI Taxonomy" id="2562239"/>
    <lineage>
        <taxon>Eukaryota</taxon>
        <taxon>Sar</taxon>
        <taxon>Alveolata</taxon>
        <taxon>Dinophyceae</taxon>
        <taxon>Suessiales</taxon>
        <taxon>Symbiodiniaceae</taxon>
        <taxon>Effrenium</taxon>
    </lineage>
</organism>
<keyword evidence="6" id="KW-0408">Iron</keyword>
<keyword evidence="5" id="KW-0560">Oxidoreductase</keyword>
<evidence type="ECO:0000313" key="10">
    <source>
        <dbReference type="EMBL" id="CAJ1402301.1"/>
    </source>
</evidence>
<evidence type="ECO:0000256" key="3">
    <source>
        <dbReference type="ARBA" id="ARBA00022723"/>
    </source>
</evidence>
<evidence type="ECO:0000313" key="11">
    <source>
        <dbReference type="Proteomes" id="UP001178507"/>
    </source>
</evidence>
<comment type="caution">
    <text evidence="10">The sequence shown here is derived from an EMBL/GenBank/DDBJ whole genome shotgun (WGS) entry which is preliminary data.</text>
</comment>
<feature type="domain" description="WW" evidence="8">
    <location>
        <begin position="576"/>
        <end position="609"/>
    </location>
</feature>
<feature type="region of interest" description="Disordered" evidence="7">
    <location>
        <begin position="88"/>
        <end position="129"/>
    </location>
</feature>
<dbReference type="InterPro" id="IPR006620">
    <property type="entry name" value="Pro_4_hyd_alph"/>
</dbReference>
<evidence type="ECO:0000256" key="1">
    <source>
        <dbReference type="ARBA" id="ARBA00001961"/>
    </source>
</evidence>
<comment type="cofactor">
    <cofactor evidence="1">
        <name>L-ascorbate</name>
        <dbReference type="ChEBI" id="CHEBI:38290"/>
    </cofactor>
</comment>